<sequence>MEDVECARQQNRFRIMLRPEPKEVINLKRVILCIGALSQAISFIFGCYYFWFHLFEASTSAKCYVFEKLSDCHPIESGWNEFLVMAVDYVVFLLVPVVYLTTLFNTVKDHRNPPKTVFKCNYKHMYPALLPSMYYFLTFVFWYCSTLVRLKDDSLASLWTEALSSSLGLIGMLYVLITQMLSIQLCYNLRYETEAYIKIASIVRRMPDDVELPLAVAIG</sequence>
<proteinExistence type="predicted"/>
<feature type="transmembrane region" description="Helical" evidence="1">
    <location>
        <begin position="30"/>
        <end position="51"/>
    </location>
</feature>
<accession>A0A4U5M5L0</accession>
<comment type="caution">
    <text evidence="2">The sequence shown here is derived from an EMBL/GenBank/DDBJ whole genome shotgun (WGS) entry which is preliminary data.</text>
</comment>
<feature type="transmembrane region" description="Helical" evidence="1">
    <location>
        <begin position="168"/>
        <end position="189"/>
    </location>
</feature>
<keyword evidence="3" id="KW-1185">Reference proteome</keyword>
<dbReference type="Proteomes" id="UP000298663">
    <property type="component" value="Unassembled WGS sequence"/>
</dbReference>
<reference evidence="2 3" key="2">
    <citation type="journal article" date="2019" name="G3 (Bethesda)">
        <title>Hybrid Assembly of the Genome of the Entomopathogenic Nematode Steinernema carpocapsae Identifies the X-Chromosome.</title>
        <authorList>
            <person name="Serra L."/>
            <person name="Macchietto M."/>
            <person name="Macias-Munoz A."/>
            <person name="McGill C.J."/>
            <person name="Rodriguez I.M."/>
            <person name="Rodriguez B."/>
            <person name="Murad R."/>
            <person name="Mortazavi A."/>
        </authorList>
    </citation>
    <scope>NUCLEOTIDE SEQUENCE [LARGE SCALE GENOMIC DNA]</scope>
    <source>
        <strain evidence="2 3">ALL</strain>
    </source>
</reference>
<keyword evidence="1" id="KW-0812">Transmembrane</keyword>
<evidence type="ECO:0000256" key="1">
    <source>
        <dbReference type="SAM" id="Phobius"/>
    </source>
</evidence>
<dbReference type="AlphaFoldDB" id="A0A4U5M5L0"/>
<keyword evidence="1" id="KW-1133">Transmembrane helix</keyword>
<organism evidence="2 3">
    <name type="scientific">Steinernema carpocapsae</name>
    <name type="common">Entomopathogenic nematode</name>
    <dbReference type="NCBI Taxonomy" id="34508"/>
    <lineage>
        <taxon>Eukaryota</taxon>
        <taxon>Metazoa</taxon>
        <taxon>Ecdysozoa</taxon>
        <taxon>Nematoda</taxon>
        <taxon>Chromadorea</taxon>
        <taxon>Rhabditida</taxon>
        <taxon>Tylenchina</taxon>
        <taxon>Panagrolaimomorpha</taxon>
        <taxon>Strongyloidoidea</taxon>
        <taxon>Steinernematidae</taxon>
        <taxon>Steinernema</taxon>
    </lineage>
</organism>
<keyword evidence="1" id="KW-0472">Membrane</keyword>
<protein>
    <submittedName>
        <fullName evidence="2">Uncharacterized protein</fullName>
    </submittedName>
</protein>
<name>A0A4U5M5L0_STECR</name>
<evidence type="ECO:0000313" key="3">
    <source>
        <dbReference type="Proteomes" id="UP000298663"/>
    </source>
</evidence>
<evidence type="ECO:0000313" key="2">
    <source>
        <dbReference type="EMBL" id="TKR64148.1"/>
    </source>
</evidence>
<feature type="transmembrane region" description="Helical" evidence="1">
    <location>
        <begin position="89"/>
        <end position="107"/>
    </location>
</feature>
<gene>
    <name evidence="2" type="ORF">L596_024730</name>
</gene>
<dbReference type="EMBL" id="AZBU02000009">
    <property type="protein sequence ID" value="TKR64148.1"/>
    <property type="molecule type" value="Genomic_DNA"/>
</dbReference>
<reference evidence="2 3" key="1">
    <citation type="journal article" date="2015" name="Genome Biol.">
        <title>Comparative genomics of Steinernema reveals deeply conserved gene regulatory networks.</title>
        <authorList>
            <person name="Dillman A.R."/>
            <person name="Macchietto M."/>
            <person name="Porter C.F."/>
            <person name="Rogers A."/>
            <person name="Williams B."/>
            <person name="Antoshechkin I."/>
            <person name="Lee M.M."/>
            <person name="Goodwin Z."/>
            <person name="Lu X."/>
            <person name="Lewis E.E."/>
            <person name="Goodrich-Blair H."/>
            <person name="Stock S.P."/>
            <person name="Adams B.J."/>
            <person name="Sternberg P.W."/>
            <person name="Mortazavi A."/>
        </authorList>
    </citation>
    <scope>NUCLEOTIDE SEQUENCE [LARGE SCALE GENOMIC DNA]</scope>
    <source>
        <strain evidence="2 3">ALL</strain>
    </source>
</reference>
<feature type="transmembrane region" description="Helical" evidence="1">
    <location>
        <begin position="128"/>
        <end position="148"/>
    </location>
</feature>